<reference evidence="1 2" key="1">
    <citation type="journal article" date="2022" name="DNA Res.">
        <title>Chromosomal-level genome assembly of the orchid tree Bauhinia variegata (Leguminosae; Cercidoideae) supports the allotetraploid origin hypothesis of Bauhinia.</title>
        <authorList>
            <person name="Zhong Y."/>
            <person name="Chen Y."/>
            <person name="Zheng D."/>
            <person name="Pang J."/>
            <person name="Liu Y."/>
            <person name="Luo S."/>
            <person name="Meng S."/>
            <person name="Qian L."/>
            <person name="Wei D."/>
            <person name="Dai S."/>
            <person name="Zhou R."/>
        </authorList>
    </citation>
    <scope>NUCLEOTIDE SEQUENCE [LARGE SCALE GENOMIC DNA]</scope>
    <source>
        <strain evidence="1">BV-YZ2020</strain>
    </source>
</reference>
<proteinExistence type="predicted"/>
<evidence type="ECO:0000313" key="2">
    <source>
        <dbReference type="Proteomes" id="UP000828941"/>
    </source>
</evidence>
<sequence length="237" mass="25368">MSCCRIFKPLIIALIFFFVGITNIAKAEVVLPCLDNLSACDNYLGFTNPPAICCNAILETEANQLPCLCQLFSNPVIFETAGVNYTEALQLFHNCGVTTDLTNCNGSSSSDDQQPCADKLDVCVRYFGSPNPAASCCNAIKQAEATQLPCLCNMFSSPQAFENAGLNYTEAVQLTHYCGITTDVTTCKAIPGNNTAGSGKGNGQGGLGKGNDRGDSSKVTWTRLYFLLLFLASMLFN</sequence>
<organism evidence="1 2">
    <name type="scientific">Bauhinia variegata</name>
    <name type="common">Purple orchid tree</name>
    <name type="synonym">Phanera variegata</name>
    <dbReference type="NCBI Taxonomy" id="167791"/>
    <lineage>
        <taxon>Eukaryota</taxon>
        <taxon>Viridiplantae</taxon>
        <taxon>Streptophyta</taxon>
        <taxon>Embryophyta</taxon>
        <taxon>Tracheophyta</taxon>
        <taxon>Spermatophyta</taxon>
        <taxon>Magnoliopsida</taxon>
        <taxon>eudicotyledons</taxon>
        <taxon>Gunneridae</taxon>
        <taxon>Pentapetalae</taxon>
        <taxon>rosids</taxon>
        <taxon>fabids</taxon>
        <taxon>Fabales</taxon>
        <taxon>Fabaceae</taxon>
        <taxon>Cercidoideae</taxon>
        <taxon>Cercideae</taxon>
        <taxon>Bauhiniinae</taxon>
        <taxon>Bauhinia</taxon>
    </lineage>
</organism>
<evidence type="ECO:0000313" key="1">
    <source>
        <dbReference type="EMBL" id="KAI4297371.1"/>
    </source>
</evidence>
<comment type="caution">
    <text evidence="1">The sequence shown here is derived from an EMBL/GenBank/DDBJ whole genome shotgun (WGS) entry which is preliminary data.</text>
</comment>
<keyword evidence="2" id="KW-1185">Reference proteome</keyword>
<accession>A0ACB9KJQ7</accession>
<dbReference type="Proteomes" id="UP000828941">
    <property type="component" value="Chromosome 14"/>
</dbReference>
<protein>
    <submittedName>
        <fullName evidence="1">Uncharacterized protein</fullName>
    </submittedName>
</protein>
<gene>
    <name evidence="1" type="ORF">L6164_037266</name>
</gene>
<dbReference type="EMBL" id="CM039439">
    <property type="protein sequence ID" value="KAI4297371.1"/>
    <property type="molecule type" value="Genomic_DNA"/>
</dbReference>
<name>A0ACB9KJQ7_BAUVA</name>